<feature type="compositionally biased region" description="Low complexity" evidence="1">
    <location>
        <begin position="131"/>
        <end position="145"/>
    </location>
</feature>
<feature type="region of interest" description="Disordered" evidence="1">
    <location>
        <begin position="15"/>
        <end position="69"/>
    </location>
</feature>
<feature type="compositionally biased region" description="Gly residues" evidence="1">
    <location>
        <begin position="154"/>
        <end position="166"/>
    </location>
</feature>
<dbReference type="EMBL" id="KI669465">
    <property type="protein sequence ID" value="OCF55935.1"/>
    <property type="molecule type" value="Genomic_DNA"/>
</dbReference>
<reference evidence="2 3" key="1">
    <citation type="submission" date="2013-07" db="EMBL/GenBank/DDBJ databases">
        <title>The Genome Sequence of Kwoniella mangroviensis CBS10435.</title>
        <authorList>
            <consortium name="The Broad Institute Genome Sequencing Platform"/>
            <person name="Cuomo C."/>
            <person name="Litvintseva A."/>
            <person name="Chen Y."/>
            <person name="Heitman J."/>
            <person name="Sun S."/>
            <person name="Springer D."/>
            <person name="Dromer F."/>
            <person name="Young S.K."/>
            <person name="Zeng Q."/>
            <person name="Gargeya S."/>
            <person name="Fitzgerald M."/>
            <person name="Abouelleil A."/>
            <person name="Alvarado L."/>
            <person name="Berlin A.M."/>
            <person name="Chapman S.B."/>
            <person name="Dewar J."/>
            <person name="Goldberg J."/>
            <person name="Griggs A."/>
            <person name="Gujja S."/>
            <person name="Hansen M."/>
            <person name="Howarth C."/>
            <person name="Imamovic A."/>
            <person name="Larimer J."/>
            <person name="McCowan C."/>
            <person name="Murphy C."/>
            <person name="Pearson M."/>
            <person name="Priest M."/>
            <person name="Roberts A."/>
            <person name="Saif S."/>
            <person name="Shea T."/>
            <person name="Sykes S."/>
            <person name="Wortman J."/>
            <person name="Nusbaum C."/>
            <person name="Birren B."/>
        </authorList>
    </citation>
    <scope>NUCLEOTIDE SEQUENCE [LARGE SCALE GENOMIC DNA]</scope>
    <source>
        <strain evidence="2 3">CBS 10435</strain>
    </source>
</reference>
<gene>
    <name evidence="2" type="ORF">L486_06692</name>
</gene>
<evidence type="ECO:0000313" key="2">
    <source>
        <dbReference type="EMBL" id="OCF55935.1"/>
    </source>
</evidence>
<evidence type="ECO:0000256" key="1">
    <source>
        <dbReference type="SAM" id="MobiDB-lite"/>
    </source>
</evidence>
<feature type="compositionally biased region" description="Basic and acidic residues" evidence="1">
    <location>
        <begin position="16"/>
        <end position="30"/>
    </location>
</feature>
<protein>
    <submittedName>
        <fullName evidence="2">Uncharacterized protein</fullName>
    </submittedName>
</protein>
<feature type="compositionally biased region" description="Low complexity" evidence="1">
    <location>
        <begin position="36"/>
        <end position="51"/>
    </location>
</feature>
<name>A0A1B9IK54_9TREE</name>
<proteinExistence type="predicted"/>
<feature type="region of interest" description="Disordered" evidence="1">
    <location>
        <begin position="95"/>
        <end position="166"/>
    </location>
</feature>
<reference evidence="3" key="2">
    <citation type="submission" date="2013-12" db="EMBL/GenBank/DDBJ databases">
        <title>Evolution of pathogenesis and genome organization in the Tremellales.</title>
        <authorList>
            <person name="Cuomo C."/>
            <person name="Litvintseva A."/>
            <person name="Heitman J."/>
            <person name="Chen Y."/>
            <person name="Sun S."/>
            <person name="Springer D."/>
            <person name="Dromer F."/>
            <person name="Young S."/>
            <person name="Zeng Q."/>
            <person name="Chapman S."/>
            <person name="Gujja S."/>
            <person name="Saif S."/>
            <person name="Birren B."/>
        </authorList>
    </citation>
    <scope>NUCLEOTIDE SEQUENCE [LARGE SCALE GENOMIC DNA]</scope>
    <source>
        <strain evidence="3">CBS 10435</strain>
    </source>
</reference>
<organism evidence="2 3">
    <name type="scientific">Kwoniella mangroviensis CBS 10435</name>
    <dbReference type="NCBI Taxonomy" id="1331196"/>
    <lineage>
        <taxon>Eukaryota</taxon>
        <taxon>Fungi</taxon>
        <taxon>Dikarya</taxon>
        <taxon>Basidiomycota</taxon>
        <taxon>Agaricomycotina</taxon>
        <taxon>Tremellomycetes</taxon>
        <taxon>Tremellales</taxon>
        <taxon>Cryptococcaceae</taxon>
        <taxon>Kwoniella</taxon>
    </lineage>
</organism>
<feature type="compositionally biased region" description="Polar residues" evidence="1">
    <location>
        <begin position="111"/>
        <end position="127"/>
    </location>
</feature>
<keyword evidence="3" id="KW-1185">Reference proteome</keyword>
<sequence>MSEALRSFTKIVKSLGSREGDVPIDPKDDWGVTSYAAGTNSNTNYGTNYSAPQSGYGYSPAPSQGGYAYPPQGGYAPTYGGYPNIPAPNGPNASAYGAGGGFAARTASTAPDAQTSTTPYSQGSGNPYDNFGQSSPASSAAGFPAYDASHTTGVHGGPDSTGGTQH</sequence>
<evidence type="ECO:0000313" key="3">
    <source>
        <dbReference type="Proteomes" id="UP000092583"/>
    </source>
</evidence>
<dbReference type="AlphaFoldDB" id="A0A1B9IK54"/>
<accession>A0A1B9IK54</accession>
<dbReference type="Proteomes" id="UP000092583">
    <property type="component" value="Unassembled WGS sequence"/>
</dbReference>